<dbReference type="Pfam" id="PF05685">
    <property type="entry name" value="Uma2"/>
    <property type="match status" value="1"/>
</dbReference>
<keyword evidence="3" id="KW-1185">Reference proteome</keyword>
<evidence type="ECO:0000313" key="3">
    <source>
        <dbReference type="Proteomes" id="UP000220527"/>
    </source>
</evidence>
<dbReference type="InterPro" id="IPR008538">
    <property type="entry name" value="Uma2"/>
</dbReference>
<sequence length="188" mass="20574">MMELTLTPVLMSAEAFQALPERARQCALVRGELVETMPPGGKHGVIALRLGARLERWAETGNYGVVGTESGFILQRDPDTVRSPDLFFVCAAALPPTGVPEAFWAQAPDLVVEIVSPSETAEEVRAKIHDYMAAGTQLIWVVYPRTREVLVHRPGGAIQAYAEEQRLEDAALLPGFGCRVAELFERMA</sequence>
<organism evidence="2 3">
    <name type="scientific">Candidatus Viridilinea mediisalina</name>
    <dbReference type="NCBI Taxonomy" id="2024553"/>
    <lineage>
        <taxon>Bacteria</taxon>
        <taxon>Bacillati</taxon>
        <taxon>Chloroflexota</taxon>
        <taxon>Chloroflexia</taxon>
        <taxon>Chloroflexales</taxon>
        <taxon>Chloroflexineae</taxon>
        <taxon>Oscillochloridaceae</taxon>
        <taxon>Candidatus Viridilinea</taxon>
    </lineage>
</organism>
<dbReference type="InterPro" id="IPR011335">
    <property type="entry name" value="Restrct_endonuc-II-like"/>
</dbReference>
<dbReference type="AlphaFoldDB" id="A0A2A6RIB0"/>
<dbReference type="CDD" id="cd06260">
    <property type="entry name" value="DUF820-like"/>
    <property type="match status" value="1"/>
</dbReference>
<evidence type="ECO:0000313" key="2">
    <source>
        <dbReference type="EMBL" id="PDW02580.1"/>
    </source>
</evidence>
<gene>
    <name evidence="2" type="ORF">CJ255_13330</name>
</gene>
<dbReference type="Gene3D" id="3.90.1570.10">
    <property type="entry name" value="tt1808, chain A"/>
    <property type="match status" value="1"/>
</dbReference>
<proteinExistence type="predicted"/>
<evidence type="ECO:0000259" key="1">
    <source>
        <dbReference type="Pfam" id="PF05685"/>
    </source>
</evidence>
<reference evidence="3" key="1">
    <citation type="submission" date="2017-08" db="EMBL/GenBank/DDBJ databases">
        <authorList>
            <person name="Grouzdev D.S."/>
            <person name="Gaisin V.A."/>
            <person name="Rysina M.S."/>
            <person name="Gorlenko V.M."/>
        </authorList>
    </citation>
    <scope>NUCLEOTIDE SEQUENCE [LARGE SCALE GENOMIC DNA]</scope>
    <source>
        <strain evidence="3">Kir15-3F</strain>
    </source>
</reference>
<dbReference type="SUPFAM" id="SSF52980">
    <property type="entry name" value="Restriction endonuclease-like"/>
    <property type="match status" value="1"/>
</dbReference>
<dbReference type="RefSeq" id="WP_097644596.1">
    <property type="nucleotide sequence ID" value="NZ_NQWI01000061.1"/>
</dbReference>
<dbReference type="PANTHER" id="PTHR34107">
    <property type="entry name" value="SLL0198 PROTEIN-RELATED"/>
    <property type="match status" value="1"/>
</dbReference>
<name>A0A2A6RIB0_9CHLR</name>
<dbReference type="Proteomes" id="UP000220527">
    <property type="component" value="Unassembled WGS sequence"/>
</dbReference>
<protein>
    <recommendedName>
        <fullName evidence="1">Putative restriction endonuclease domain-containing protein</fullName>
    </recommendedName>
</protein>
<dbReference type="InterPro" id="IPR012296">
    <property type="entry name" value="Nuclease_put_TT1808"/>
</dbReference>
<accession>A0A2A6RIB0</accession>
<feature type="domain" description="Putative restriction endonuclease" evidence="1">
    <location>
        <begin position="14"/>
        <end position="180"/>
    </location>
</feature>
<comment type="caution">
    <text evidence="2">The sequence shown here is derived from an EMBL/GenBank/DDBJ whole genome shotgun (WGS) entry which is preliminary data.</text>
</comment>
<dbReference type="OrthoDB" id="154427at2"/>
<dbReference type="PANTHER" id="PTHR34107:SF1">
    <property type="entry name" value="SLL0198 PROTEIN"/>
    <property type="match status" value="1"/>
</dbReference>
<dbReference type="EMBL" id="NQWI01000061">
    <property type="protein sequence ID" value="PDW02580.1"/>
    <property type="molecule type" value="Genomic_DNA"/>
</dbReference>